<dbReference type="AlphaFoldDB" id="A0A1F6TIS9"/>
<gene>
    <name evidence="3" type="ORF">A2150_05845</name>
</gene>
<feature type="domain" description="Fe/B12 periplasmic-binding" evidence="2">
    <location>
        <begin position="41"/>
        <end position="115"/>
    </location>
</feature>
<feature type="signal peptide" evidence="1">
    <location>
        <begin position="1"/>
        <end position="21"/>
    </location>
</feature>
<sequence>MSLAARALAVLVGLVSAAALADIHETDGRGREIVLPRPAQRIVSLAPMVTELLFAAGAGERVVGVTAFSDFPAPARRLPQVGNSVSLDYERILALRPDLVVSWGSGTNRDSIERI</sequence>
<proteinExistence type="predicted"/>
<dbReference type="Pfam" id="PF01497">
    <property type="entry name" value="Peripla_BP_2"/>
    <property type="match status" value="1"/>
</dbReference>
<dbReference type="InterPro" id="IPR002491">
    <property type="entry name" value="ABC_transptr_periplasmic_BD"/>
</dbReference>
<dbReference type="EMBL" id="MFSS01000003">
    <property type="protein sequence ID" value="OGI45011.1"/>
    <property type="molecule type" value="Genomic_DNA"/>
</dbReference>
<organism evidence="3 4">
    <name type="scientific">Candidatus Muproteobacteria bacterium RBG_16_64_11</name>
    <dbReference type="NCBI Taxonomy" id="1817758"/>
    <lineage>
        <taxon>Bacteria</taxon>
        <taxon>Pseudomonadati</taxon>
        <taxon>Pseudomonadota</taxon>
        <taxon>Candidatus Muproteobacteria</taxon>
    </lineage>
</organism>
<name>A0A1F6TIS9_9PROT</name>
<feature type="chain" id="PRO_5009526704" description="Fe/B12 periplasmic-binding domain-containing protein" evidence="1">
    <location>
        <begin position="22"/>
        <end position="115"/>
    </location>
</feature>
<dbReference type="PANTHER" id="PTHR30535:SF34">
    <property type="entry name" value="MOLYBDATE-BINDING PROTEIN MOLA"/>
    <property type="match status" value="1"/>
</dbReference>
<dbReference type="InterPro" id="IPR050902">
    <property type="entry name" value="ABC_Transporter_SBP"/>
</dbReference>
<keyword evidence="1" id="KW-0732">Signal</keyword>
<accession>A0A1F6TIS9</accession>
<evidence type="ECO:0000313" key="3">
    <source>
        <dbReference type="EMBL" id="OGI45011.1"/>
    </source>
</evidence>
<evidence type="ECO:0000259" key="2">
    <source>
        <dbReference type="PROSITE" id="PS50983"/>
    </source>
</evidence>
<comment type="caution">
    <text evidence="3">The sequence shown here is derived from an EMBL/GenBank/DDBJ whole genome shotgun (WGS) entry which is preliminary data.</text>
</comment>
<dbReference type="Gene3D" id="3.40.50.1980">
    <property type="entry name" value="Nitrogenase molybdenum iron protein domain"/>
    <property type="match status" value="1"/>
</dbReference>
<dbReference type="STRING" id="1817758.A2150_05845"/>
<evidence type="ECO:0000256" key="1">
    <source>
        <dbReference type="SAM" id="SignalP"/>
    </source>
</evidence>
<evidence type="ECO:0000313" key="4">
    <source>
        <dbReference type="Proteomes" id="UP000177925"/>
    </source>
</evidence>
<reference evidence="3 4" key="1">
    <citation type="journal article" date="2016" name="Nat. Commun.">
        <title>Thousands of microbial genomes shed light on interconnected biogeochemical processes in an aquifer system.</title>
        <authorList>
            <person name="Anantharaman K."/>
            <person name="Brown C.T."/>
            <person name="Hug L.A."/>
            <person name="Sharon I."/>
            <person name="Castelle C.J."/>
            <person name="Probst A.J."/>
            <person name="Thomas B.C."/>
            <person name="Singh A."/>
            <person name="Wilkins M.J."/>
            <person name="Karaoz U."/>
            <person name="Brodie E.L."/>
            <person name="Williams K.H."/>
            <person name="Hubbard S.S."/>
            <person name="Banfield J.F."/>
        </authorList>
    </citation>
    <scope>NUCLEOTIDE SEQUENCE [LARGE SCALE GENOMIC DNA]</scope>
</reference>
<protein>
    <recommendedName>
        <fullName evidence="2">Fe/B12 periplasmic-binding domain-containing protein</fullName>
    </recommendedName>
</protein>
<dbReference type="Proteomes" id="UP000177925">
    <property type="component" value="Unassembled WGS sequence"/>
</dbReference>
<dbReference type="SUPFAM" id="SSF53807">
    <property type="entry name" value="Helical backbone' metal receptor"/>
    <property type="match status" value="1"/>
</dbReference>
<dbReference type="PANTHER" id="PTHR30535">
    <property type="entry name" value="VITAMIN B12-BINDING PROTEIN"/>
    <property type="match status" value="1"/>
</dbReference>
<dbReference type="PROSITE" id="PS50983">
    <property type="entry name" value="FE_B12_PBP"/>
    <property type="match status" value="1"/>
</dbReference>